<sequence length="377" mass="41702">MNTPSPPRLTLDAARAMQGMLRTEIGPGLTERELDAVEERFGFTFSADHRVFLGAGLPRGSSRWPDWRDGAAEDLEGRLAWPVEGVLFDVEHNGFWHRAWPPRPAGTSEALRVARTELESVPQLVPVYGHRYLPGTAGEHGHPVLSVWQTDIILYGNDLADYVHHEFTGRGATLLARSTVDFWSYFVEGGPGIDVTAPTPFSPYATSAQDAVDCIRMLALERLIGRRHHPEQLVEAALTALVLDVESESLPLLAGLSRSEHEQADALFDQVLTELDVPQGLPTDTTGLPWEAARWELVRWWLRLIVNGSLAPGAGGDLITYEGWAALARPRSLRPLVDRTDAHNDPPTNRRADREPLADAIVEEARRMLAGPWPPRG</sequence>
<evidence type="ECO:0000313" key="3">
    <source>
        <dbReference type="Proteomes" id="UP001600424"/>
    </source>
</evidence>
<protein>
    <recommendedName>
        <fullName evidence="4">Knr4/Smi1-like domain-containing protein</fullName>
    </recommendedName>
</protein>
<keyword evidence="3" id="KW-1185">Reference proteome</keyword>
<gene>
    <name evidence="2" type="ORF">ACFQ63_20390</name>
</gene>
<evidence type="ECO:0000313" key="2">
    <source>
        <dbReference type="EMBL" id="MFE5982056.1"/>
    </source>
</evidence>
<evidence type="ECO:0000256" key="1">
    <source>
        <dbReference type="SAM" id="MobiDB-lite"/>
    </source>
</evidence>
<comment type="caution">
    <text evidence="2">The sequence shown here is derived from an EMBL/GenBank/DDBJ whole genome shotgun (WGS) entry which is preliminary data.</text>
</comment>
<accession>A0ABW6IWM1</accession>
<feature type="region of interest" description="Disordered" evidence="1">
    <location>
        <begin position="337"/>
        <end position="357"/>
    </location>
</feature>
<dbReference type="EMBL" id="JBHTRV010000014">
    <property type="protein sequence ID" value="MFE5982056.1"/>
    <property type="molecule type" value="Genomic_DNA"/>
</dbReference>
<dbReference type="RefSeq" id="WP_386253166.1">
    <property type="nucleotide sequence ID" value="NZ_JBHTRV010000014.1"/>
</dbReference>
<name>A0ABW6IWM1_STRWE</name>
<dbReference type="Proteomes" id="UP001600424">
    <property type="component" value="Unassembled WGS sequence"/>
</dbReference>
<organism evidence="2 3">
    <name type="scientific">Streptomyces wedmorensis</name>
    <dbReference type="NCBI Taxonomy" id="43759"/>
    <lineage>
        <taxon>Bacteria</taxon>
        <taxon>Bacillati</taxon>
        <taxon>Actinomycetota</taxon>
        <taxon>Actinomycetes</taxon>
        <taxon>Kitasatosporales</taxon>
        <taxon>Streptomycetaceae</taxon>
        <taxon>Streptomyces</taxon>
    </lineage>
</organism>
<dbReference type="PANTHER" id="PTHR32011:SF2">
    <property type="entry name" value="OS08G0472400 PROTEIN"/>
    <property type="match status" value="1"/>
</dbReference>
<evidence type="ECO:0008006" key="4">
    <source>
        <dbReference type="Google" id="ProtNLM"/>
    </source>
</evidence>
<proteinExistence type="predicted"/>
<reference evidence="2 3" key="1">
    <citation type="submission" date="2024-09" db="EMBL/GenBank/DDBJ databases">
        <title>The Natural Products Discovery Center: Release of the First 8490 Sequenced Strains for Exploring Actinobacteria Biosynthetic Diversity.</title>
        <authorList>
            <person name="Kalkreuter E."/>
            <person name="Kautsar S.A."/>
            <person name="Yang D."/>
            <person name="Bader C.D."/>
            <person name="Teijaro C.N."/>
            <person name="Fluegel L."/>
            <person name="Davis C.M."/>
            <person name="Simpson J.R."/>
            <person name="Lauterbach L."/>
            <person name="Steele A.D."/>
            <person name="Gui C."/>
            <person name="Meng S."/>
            <person name="Li G."/>
            <person name="Viehrig K."/>
            <person name="Ye F."/>
            <person name="Su P."/>
            <person name="Kiefer A.F."/>
            <person name="Nichols A."/>
            <person name="Cepeda A.J."/>
            <person name="Yan W."/>
            <person name="Fan B."/>
            <person name="Jiang Y."/>
            <person name="Adhikari A."/>
            <person name="Zheng C.-J."/>
            <person name="Schuster L."/>
            <person name="Cowan T.M."/>
            <person name="Smanski M.J."/>
            <person name="Chevrette M.G."/>
            <person name="De Carvalho L.P.S."/>
            <person name="Shen B."/>
        </authorList>
    </citation>
    <scope>NUCLEOTIDE SEQUENCE [LARGE SCALE GENOMIC DNA]</scope>
    <source>
        <strain evidence="2 3">NPDC056472</strain>
    </source>
</reference>
<dbReference type="PANTHER" id="PTHR32011">
    <property type="entry name" value="OS08G0472400 PROTEIN"/>
    <property type="match status" value="1"/>
</dbReference>